<proteinExistence type="predicted"/>
<feature type="transmembrane region" description="Helical" evidence="2">
    <location>
        <begin position="31"/>
        <end position="49"/>
    </location>
</feature>
<evidence type="ECO:0000313" key="4">
    <source>
        <dbReference type="EMBL" id="KKN69478.1"/>
    </source>
</evidence>
<feature type="compositionally biased region" description="Polar residues" evidence="1">
    <location>
        <begin position="77"/>
        <end position="96"/>
    </location>
</feature>
<evidence type="ECO:0000256" key="2">
    <source>
        <dbReference type="SAM" id="Phobius"/>
    </source>
</evidence>
<evidence type="ECO:0000259" key="3">
    <source>
        <dbReference type="Pfam" id="PF11141"/>
    </source>
</evidence>
<keyword evidence="2" id="KW-1133">Transmembrane helix</keyword>
<dbReference type="Pfam" id="PF11141">
    <property type="entry name" value="DUF2914"/>
    <property type="match status" value="1"/>
</dbReference>
<keyword evidence="2" id="KW-0812">Transmembrane</keyword>
<dbReference type="AlphaFoldDB" id="A0A0F9VUQ4"/>
<protein>
    <recommendedName>
        <fullName evidence="3">DUF2914 domain-containing protein</fullName>
    </recommendedName>
</protein>
<dbReference type="InterPro" id="IPR022606">
    <property type="entry name" value="DUF2914"/>
</dbReference>
<comment type="caution">
    <text evidence="4">The sequence shown here is derived from an EMBL/GenBank/DDBJ whole genome shotgun (WGS) entry which is preliminary data.</text>
</comment>
<feature type="domain" description="DUF2914" evidence="3">
    <location>
        <begin position="262"/>
        <end position="322"/>
    </location>
</feature>
<accession>A0A0F9VUQ4</accession>
<gene>
    <name evidence="4" type="ORF">LCGC14_0440450</name>
</gene>
<evidence type="ECO:0000256" key="1">
    <source>
        <dbReference type="SAM" id="MobiDB-lite"/>
    </source>
</evidence>
<sequence length="325" mass="35889">MSQKIVIKANVKRELQESVPTVSYEWNWRRIVSIAMLVLMTSAAVVYGLTTSASAEQGEHPNEQEQFLSFSSNAQNQTSVEVTDVEPQSSVNNSPNEPAEVMQARIEPLSAEQNEVEQNISINAPAKADPVNTDTVLLANNDIVIDQSESINTELNSDLDNDLQEETEEAQNVAEPANQTELLLDLESDDGALSGTEGFSPTAQVASVALGAQIDTGKISRAVLTRKVSKREPTNVFAADIRLSQFDEGLSFFSEIKNLQGQQVKHIWSFEGEIMAEITLDVTSPRYRTYSTKNIMDSQTGHWRVDVVDEQGNLIAQKEFRILAE</sequence>
<dbReference type="EMBL" id="LAZR01000425">
    <property type="protein sequence ID" value="KKN69478.1"/>
    <property type="molecule type" value="Genomic_DNA"/>
</dbReference>
<name>A0A0F9VUQ4_9ZZZZ</name>
<feature type="region of interest" description="Disordered" evidence="1">
    <location>
        <begin position="77"/>
        <end position="97"/>
    </location>
</feature>
<keyword evidence="2" id="KW-0472">Membrane</keyword>
<reference evidence="4" key="1">
    <citation type="journal article" date="2015" name="Nature">
        <title>Complex archaea that bridge the gap between prokaryotes and eukaryotes.</title>
        <authorList>
            <person name="Spang A."/>
            <person name="Saw J.H."/>
            <person name="Jorgensen S.L."/>
            <person name="Zaremba-Niedzwiedzka K."/>
            <person name="Martijn J."/>
            <person name="Lind A.E."/>
            <person name="van Eijk R."/>
            <person name="Schleper C."/>
            <person name="Guy L."/>
            <person name="Ettema T.J."/>
        </authorList>
    </citation>
    <scope>NUCLEOTIDE SEQUENCE</scope>
</reference>
<organism evidence="4">
    <name type="scientific">marine sediment metagenome</name>
    <dbReference type="NCBI Taxonomy" id="412755"/>
    <lineage>
        <taxon>unclassified sequences</taxon>
        <taxon>metagenomes</taxon>
        <taxon>ecological metagenomes</taxon>
    </lineage>
</organism>